<dbReference type="EMBL" id="QNVY02000005">
    <property type="protein sequence ID" value="RYJ51010.1"/>
    <property type="molecule type" value="Genomic_DNA"/>
</dbReference>
<proteinExistence type="predicted"/>
<comment type="caution">
    <text evidence="1">The sequence shown here is derived from an EMBL/GenBank/DDBJ whole genome shotgun (WGS) entry which is preliminary data.</text>
</comment>
<protein>
    <submittedName>
        <fullName evidence="1">Uncharacterized protein</fullName>
    </submittedName>
</protein>
<keyword evidence="2" id="KW-1185">Reference proteome</keyword>
<gene>
    <name evidence="1" type="ORF">DR871_013875</name>
</gene>
<dbReference type="Proteomes" id="UP000253235">
    <property type="component" value="Unassembled WGS sequence"/>
</dbReference>
<dbReference type="AlphaFoldDB" id="A0A482TWT1"/>
<dbReference type="RefSeq" id="WP_113666794.1">
    <property type="nucleotide sequence ID" value="NZ_QNVY02000005.1"/>
</dbReference>
<dbReference type="OrthoDB" id="978055at2"/>
<name>A0A482TWT1_9FLAO</name>
<sequence length="361" mass="42593">MVNKKQYYWIIFLLVFMQISCNQKNDIDKKSESTIKFDESNLIDEKNQSDKYVDKEFMEGYTTNQIIWKSNTADLNGDGIIDTIKVVSLDNRIFSKSENDEHGDFKAMVFINNLCIDFIFNWTMNSYFFKKGTKFEIIDIDKNDKYKEVLISQNEQEMEDPSIQRTIFRYFGSNLLTKTKILSEGYSAGQMNLKNNEFSIDHHRSPDIIGTYQLSNFFIKNKGLIEKKLPENFIQAACPFVYVKNKTTYIKQGEILRFLNAKNTEDWQFLELKDFELEKDVLTIKLTEEKDEVTFLNSIKLKIGNTEVFTMDSIDFNKSFLKDDKEYFQLNKNDFLTLKFKLPKNKQGKILLFAKGYYVPR</sequence>
<organism evidence="1 2">
    <name type="scientific">Flavobacterium petrolei</name>
    <dbReference type="NCBI Taxonomy" id="2259594"/>
    <lineage>
        <taxon>Bacteria</taxon>
        <taxon>Pseudomonadati</taxon>
        <taxon>Bacteroidota</taxon>
        <taxon>Flavobacteriia</taxon>
        <taxon>Flavobacteriales</taxon>
        <taxon>Flavobacteriaceae</taxon>
        <taxon>Flavobacterium</taxon>
    </lineage>
</organism>
<reference evidence="1 2" key="1">
    <citation type="submission" date="2019-01" db="EMBL/GenBank/DDBJ databases">
        <title>Flavobacterium sp. nov. isolated from arctic soil.</title>
        <authorList>
            <person name="Kim D.-U."/>
        </authorList>
    </citation>
    <scope>NUCLEOTIDE SEQUENCE [LARGE SCALE GENOMIC DNA]</scope>
    <source>
        <strain evidence="1 2">Kopri-42</strain>
    </source>
</reference>
<evidence type="ECO:0000313" key="2">
    <source>
        <dbReference type="Proteomes" id="UP000253235"/>
    </source>
</evidence>
<accession>A0A482TWT1</accession>
<evidence type="ECO:0000313" key="1">
    <source>
        <dbReference type="EMBL" id="RYJ51010.1"/>
    </source>
</evidence>